<feature type="binding site" evidence="6 7">
    <location>
        <position position="9"/>
    </location>
    <ligand>
        <name>S-adenosyl-L-methionine</name>
        <dbReference type="ChEBI" id="CHEBI:59789"/>
    </ligand>
</feature>
<feature type="binding site" evidence="6 7">
    <location>
        <position position="238"/>
    </location>
    <ligand>
        <name>S-adenosyl-L-methionine</name>
        <dbReference type="ChEBI" id="CHEBI:59789"/>
    </ligand>
</feature>
<dbReference type="NCBIfam" id="TIGR00522">
    <property type="entry name" value="dph5"/>
    <property type="match status" value="1"/>
</dbReference>
<dbReference type="EMBL" id="FNYR01000004">
    <property type="protein sequence ID" value="SEI63841.1"/>
    <property type="molecule type" value="Genomic_DNA"/>
</dbReference>
<comment type="pathway">
    <text evidence="1 6">Protein modification; peptidyl-diphthamide biosynthesis.</text>
</comment>
<evidence type="ECO:0000256" key="2">
    <source>
        <dbReference type="ARBA" id="ARBA00006729"/>
    </source>
</evidence>
<evidence type="ECO:0000256" key="1">
    <source>
        <dbReference type="ARBA" id="ARBA00005156"/>
    </source>
</evidence>
<dbReference type="InterPro" id="IPR014777">
    <property type="entry name" value="4pyrrole_Mease_sub1"/>
</dbReference>
<dbReference type="Pfam" id="PF00590">
    <property type="entry name" value="TP_methylase"/>
    <property type="match status" value="1"/>
</dbReference>
<keyword evidence="5 6" id="KW-0949">S-adenosyl-L-methionine</keyword>
<accession>A0A2H4Q0E8</accession>
<dbReference type="GO" id="GO:0032259">
    <property type="term" value="P:methylation"/>
    <property type="evidence" value="ECO:0007669"/>
    <property type="project" value="UniProtKB-KW"/>
</dbReference>
<dbReference type="GO" id="GO:0017183">
    <property type="term" value="P:protein histidyl modification to diphthamide"/>
    <property type="evidence" value="ECO:0007669"/>
    <property type="project" value="UniProtKB-UniRule"/>
</dbReference>
<dbReference type="Gene3D" id="3.30.950.10">
    <property type="entry name" value="Methyltransferase, Cobalt-precorrin-4 Transmethylase, Domain 2"/>
    <property type="match status" value="1"/>
</dbReference>
<dbReference type="RefSeq" id="WP_089671281.1">
    <property type="nucleotide sequence ID" value="NZ_CP024845.1"/>
</dbReference>
<evidence type="ECO:0000256" key="5">
    <source>
        <dbReference type="ARBA" id="ARBA00022691"/>
    </source>
</evidence>
<dbReference type="STRING" id="1073996.SAMN05444271_104152"/>
<dbReference type="GeneID" id="35001860"/>
<evidence type="ECO:0000313" key="10">
    <source>
        <dbReference type="Proteomes" id="UP000198888"/>
    </source>
</evidence>
<name>A0A1H6S7D1_9EURY</name>
<protein>
    <recommendedName>
        <fullName evidence="6">Diphthine synthase</fullName>
        <ecNumber evidence="6">2.1.1.98</ecNumber>
    </recommendedName>
    <alternativeName>
        <fullName evidence="6">Diphthamide biosynthesis methyltransferase</fullName>
    </alternativeName>
</protein>
<dbReference type="KEGG" id="hae:halTADL_1046"/>
<feature type="domain" description="Tetrapyrrole methylase" evidence="8">
    <location>
        <begin position="1"/>
        <end position="228"/>
    </location>
</feature>
<evidence type="ECO:0000259" key="8">
    <source>
        <dbReference type="Pfam" id="PF00590"/>
    </source>
</evidence>
<feature type="binding site" evidence="6 7">
    <location>
        <position position="213"/>
    </location>
    <ligand>
        <name>S-adenosyl-L-methionine</name>
        <dbReference type="ChEBI" id="CHEBI:59789"/>
    </ligand>
</feature>
<feature type="binding site" evidence="6 7">
    <location>
        <begin position="113"/>
        <end position="114"/>
    </location>
    <ligand>
        <name>S-adenosyl-L-methionine</name>
        <dbReference type="ChEBI" id="CHEBI:59789"/>
    </ligand>
</feature>
<reference evidence="9 10" key="1">
    <citation type="submission" date="2016-10" db="EMBL/GenBank/DDBJ databases">
        <authorList>
            <person name="de Groot N.N."/>
        </authorList>
    </citation>
    <scope>NUCLEOTIDE SEQUENCE [LARGE SCALE GENOMIC DNA]</scope>
    <source>
        <strain evidence="9 10">DSM 22187</strain>
    </source>
</reference>
<evidence type="ECO:0000256" key="3">
    <source>
        <dbReference type="ARBA" id="ARBA00022603"/>
    </source>
</evidence>
<proteinExistence type="inferred from homology"/>
<dbReference type="OrthoDB" id="39139at2157"/>
<dbReference type="InterPro" id="IPR004551">
    <property type="entry name" value="Dphthn_synthase"/>
</dbReference>
<dbReference type="PANTHER" id="PTHR10882:SF0">
    <property type="entry name" value="DIPHTHINE METHYL ESTER SYNTHASE"/>
    <property type="match status" value="1"/>
</dbReference>
<comment type="function">
    <text evidence="6">S-adenosyl-L-methionine-dependent methyltransferase that catalyzes the trimethylation of the amino group of the modified target histidine residue in translation elongation factor 2 (EF-2), to form an intermediate called diphthine. The three successive methylation reactions represent the second step of diphthamide biosynthesis.</text>
</comment>
<dbReference type="CDD" id="cd11647">
    <property type="entry name" value="DHP5_DphB"/>
    <property type="match status" value="1"/>
</dbReference>
<evidence type="ECO:0000256" key="4">
    <source>
        <dbReference type="ARBA" id="ARBA00022679"/>
    </source>
</evidence>
<keyword evidence="4 6" id="KW-0808">Transferase</keyword>
<dbReference type="Proteomes" id="UP000198888">
    <property type="component" value="Unassembled WGS sequence"/>
</dbReference>
<dbReference type="InterPro" id="IPR000878">
    <property type="entry name" value="4pyrrol_Mease"/>
</dbReference>
<dbReference type="Gene3D" id="3.40.1010.10">
    <property type="entry name" value="Cobalt-precorrin-4 Transmethylase, Domain 1"/>
    <property type="match status" value="1"/>
</dbReference>
<comment type="similarity">
    <text evidence="2 6">Belongs to the diphthine synthase family.</text>
</comment>
<feature type="binding site" evidence="6 7">
    <location>
        <position position="88"/>
    </location>
    <ligand>
        <name>S-adenosyl-L-methionine</name>
        <dbReference type="ChEBI" id="CHEBI:59789"/>
    </ligand>
</feature>
<organism evidence="9 10">
    <name type="scientific">Halohasta litchfieldiae</name>
    <dbReference type="NCBI Taxonomy" id="1073996"/>
    <lineage>
        <taxon>Archaea</taxon>
        <taxon>Methanobacteriati</taxon>
        <taxon>Methanobacteriota</taxon>
        <taxon>Stenosarchaea group</taxon>
        <taxon>Halobacteria</taxon>
        <taxon>Halobacteriales</taxon>
        <taxon>Haloferacaceae</taxon>
        <taxon>Halohasta</taxon>
    </lineage>
</organism>
<comment type="catalytic activity">
    <reaction evidence="6">
        <text>2-[(3S)-amino-3-carboxypropyl]-L-histidyl-[translation elongation factor 2] + 3 S-adenosyl-L-methionine = diphthine-[translation elongation factor 2] + 3 S-adenosyl-L-homocysteine + 3 H(+)</text>
        <dbReference type="Rhea" id="RHEA:36415"/>
        <dbReference type="Rhea" id="RHEA-COMP:9749"/>
        <dbReference type="Rhea" id="RHEA-COMP:10172"/>
        <dbReference type="ChEBI" id="CHEBI:15378"/>
        <dbReference type="ChEBI" id="CHEBI:57856"/>
        <dbReference type="ChEBI" id="CHEBI:59789"/>
        <dbReference type="ChEBI" id="CHEBI:73995"/>
        <dbReference type="ChEBI" id="CHEBI:82696"/>
        <dbReference type="EC" id="2.1.1.98"/>
    </reaction>
</comment>
<dbReference type="PIRSF" id="PIRSF036432">
    <property type="entry name" value="Diphthine_synth"/>
    <property type="match status" value="1"/>
</dbReference>
<feature type="binding site" evidence="6 7">
    <location>
        <position position="85"/>
    </location>
    <ligand>
        <name>S-adenosyl-L-methionine</name>
        <dbReference type="ChEBI" id="CHEBI:59789"/>
    </ligand>
</feature>
<dbReference type="HAMAP" id="MF_01084">
    <property type="entry name" value="Diphthine_synth"/>
    <property type="match status" value="1"/>
</dbReference>
<comment type="subunit">
    <text evidence="6">Homodimer.</text>
</comment>
<gene>
    <name evidence="6" type="primary">dphB</name>
    <name evidence="9" type="ORF">SAMN05444271_104152</name>
</gene>
<keyword evidence="10" id="KW-1185">Reference proteome</keyword>
<evidence type="ECO:0000256" key="6">
    <source>
        <dbReference type="HAMAP-Rule" id="MF_01084"/>
    </source>
</evidence>
<dbReference type="AlphaFoldDB" id="A0A1H6S7D1"/>
<sequence>MLTFIGLGLYDADSITCEGRHALRAADRVFAEFYTSSLLGATVADLEAAHDVDIDVRERAGVEQDPEVILSAAEAEDVAFLTAGDTMISTTHSDLRIRAEDRGIETRVIHGVTAETAASGLTGLQNYRFGKAVTLPFPFVHGAGDVPPSVIESVEANQERGLHTLVYLDIKVDYHKRRGGPDLDDPYMTASYASELLAAEWDEDALAVVVARAGSPEPLVAADRLSALADREFGEPLHLLVIPGDLHHVEADALAALADAPAELVEVDD</sequence>
<feature type="binding site" evidence="6 7">
    <location>
        <position position="168"/>
    </location>
    <ligand>
        <name>S-adenosyl-L-methionine</name>
        <dbReference type="ChEBI" id="CHEBI:59789"/>
    </ligand>
</feature>
<evidence type="ECO:0000256" key="7">
    <source>
        <dbReference type="PIRSR" id="PIRSR036432-1"/>
    </source>
</evidence>
<accession>A0A1H6S7D1</accession>
<dbReference type="InterPro" id="IPR014776">
    <property type="entry name" value="4pyrrole_Mease_sub2"/>
</dbReference>
<evidence type="ECO:0000313" key="9">
    <source>
        <dbReference type="EMBL" id="SEI63841.1"/>
    </source>
</evidence>
<dbReference type="EC" id="2.1.1.98" evidence="6"/>
<dbReference type="PANTHER" id="PTHR10882">
    <property type="entry name" value="DIPHTHINE SYNTHASE"/>
    <property type="match status" value="1"/>
</dbReference>
<dbReference type="UniPathway" id="UPA00559"/>
<keyword evidence="3 6" id="KW-0489">Methyltransferase</keyword>
<dbReference type="GO" id="GO:0004164">
    <property type="term" value="F:diphthine synthase activity"/>
    <property type="evidence" value="ECO:0007669"/>
    <property type="project" value="UniProtKB-UniRule"/>
</dbReference>
<dbReference type="InterPro" id="IPR035996">
    <property type="entry name" value="4pyrrol_Methylase_sf"/>
</dbReference>
<dbReference type="SUPFAM" id="SSF53790">
    <property type="entry name" value="Tetrapyrrole methylase"/>
    <property type="match status" value="1"/>
</dbReference>